<dbReference type="AlphaFoldDB" id="A0A1F5FX88"/>
<protein>
    <recommendedName>
        <fullName evidence="2">LytR/CpsA/Psr regulator C-terminal domain-containing protein</fullName>
    </recommendedName>
</protein>
<feature type="transmembrane region" description="Helical" evidence="1">
    <location>
        <begin position="12"/>
        <end position="36"/>
    </location>
</feature>
<gene>
    <name evidence="3" type="ORF">A2572_03415</name>
</gene>
<proteinExistence type="predicted"/>
<sequence length="155" mass="17344">MQYPLSEKKKDIFLFLTRLLLFVLILFVVFGLRFLYVNKSRYDLQTVELEKVSEVKQKDEAMPAEAPKRKFIVKVINSSGRTGLAAKTIEEIKSAGFEIDSSTGNGVARSGSKISFKQPEIVSLAIGDYLKKKLPTATVEISLTQQEDIVIDLGK</sequence>
<keyword evidence="1" id="KW-1133">Transmembrane helix</keyword>
<dbReference type="InterPro" id="IPR027381">
    <property type="entry name" value="LytR/CpsA/Psr_C"/>
</dbReference>
<evidence type="ECO:0000259" key="2">
    <source>
        <dbReference type="Pfam" id="PF13399"/>
    </source>
</evidence>
<evidence type="ECO:0000313" key="3">
    <source>
        <dbReference type="EMBL" id="OGD84174.1"/>
    </source>
</evidence>
<keyword evidence="1" id="KW-0812">Transmembrane</keyword>
<accession>A0A1F5FX88</accession>
<keyword evidence="1" id="KW-0472">Membrane</keyword>
<dbReference type="Proteomes" id="UP000179237">
    <property type="component" value="Unassembled WGS sequence"/>
</dbReference>
<evidence type="ECO:0000256" key="1">
    <source>
        <dbReference type="SAM" id="Phobius"/>
    </source>
</evidence>
<dbReference type="Pfam" id="PF13399">
    <property type="entry name" value="LytR_C"/>
    <property type="match status" value="1"/>
</dbReference>
<feature type="domain" description="LytR/CpsA/Psr regulator C-terminal" evidence="2">
    <location>
        <begin position="73"/>
        <end position="155"/>
    </location>
</feature>
<reference evidence="3 4" key="1">
    <citation type="journal article" date="2016" name="Nat. Commun.">
        <title>Thousands of microbial genomes shed light on interconnected biogeochemical processes in an aquifer system.</title>
        <authorList>
            <person name="Anantharaman K."/>
            <person name="Brown C.T."/>
            <person name="Hug L.A."/>
            <person name="Sharon I."/>
            <person name="Castelle C.J."/>
            <person name="Probst A.J."/>
            <person name="Thomas B.C."/>
            <person name="Singh A."/>
            <person name="Wilkins M.J."/>
            <person name="Karaoz U."/>
            <person name="Brodie E.L."/>
            <person name="Williams K.H."/>
            <person name="Hubbard S.S."/>
            <person name="Banfield J.F."/>
        </authorList>
    </citation>
    <scope>NUCLEOTIDE SEQUENCE [LARGE SCALE GENOMIC DNA]</scope>
</reference>
<evidence type="ECO:0000313" key="4">
    <source>
        <dbReference type="Proteomes" id="UP000179237"/>
    </source>
</evidence>
<dbReference type="EMBL" id="MFAQ01000001">
    <property type="protein sequence ID" value="OGD84174.1"/>
    <property type="molecule type" value="Genomic_DNA"/>
</dbReference>
<organism evidence="3 4">
    <name type="scientific">Candidatus Collierbacteria bacterium RIFOXYD1_FULL_40_9</name>
    <dbReference type="NCBI Taxonomy" id="1817731"/>
    <lineage>
        <taxon>Bacteria</taxon>
        <taxon>Candidatus Collieribacteriota</taxon>
    </lineage>
</organism>
<name>A0A1F5FX88_9BACT</name>
<comment type="caution">
    <text evidence="3">The sequence shown here is derived from an EMBL/GenBank/DDBJ whole genome shotgun (WGS) entry which is preliminary data.</text>
</comment>